<proteinExistence type="predicted"/>
<reference evidence="1 2" key="1">
    <citation type="journal article" date="2015" name="Genome Announc.">
        <title>Complete Genome Sequencing of Stenotrophomonas acidaminiphila ZAC14D2_NAIMI4_2, a Multidrug-Resistant Strain Isolated from Sediments of a Polluted River in Mexico, Uncovers New Antibiotic Resistance Genes and a Novel Class-II Lasso Peptide Biosynthesis Gene Cluster.</title>
        <authorList>
            <person name="Vinuesa P."/>
            <person name="Ochoa-Sanchez L.E."/>
        </authorList>
    </citation>
    <scope>NUCLEOTIDE SEQUENCE [LARGE SCALE GENOMIC DNA]</scope>
    <source>
        <strain evidence="1 2">ZAC14D2_NAIMI4_2</strain>
    </source>
</reference>
<dbReference type="KEGG" id="sacz:AOT14_28560"/>
<dbReference type="EMBL" id="CP012900">
    <property type="protein sequence ID" value="ALJ29211.1"/>
    <property type="molecule type" value="Genomic_DNA"/>
</dbReference>
<evidence type="ECO:0000313" key="2">
    <source>
        <dbReference type="Proteomes" id="UP000061010"/>
    </source>
</evidence>
<gene>
    <name evidence="1" type="ORF">AOT14_28560</name>
</gene>
<keyword evidence="2" id="KW-1185">Reference proteome</keyword>
<protein>
    <submittedName>
        <fullName evidence="1">Uncharacterized protein</fullName>
    </submittedName>
</protein>
<evidence type="ECO:0000313" key="1">
    <source>
        <dbReference type="EMBL" id="ALJ29211.1"/>
    </source>
</evidence>
<dbReference type="AlphaFoldDB" id="A0A0S1B2L5"/>
<name>A0A0S1B2L5_9GAMM</name>
<sequence>MESASTAAAASQPFLRRYMDVDYRFHYAAVLRPHPAPSEAIAELCLFRFWLACRAYAHSGATPAPVPPLYLPPHWTPPRQAAGVDIGHALDACPGHLLDSRFDLYDRFFQLGRNRDDPLGLDAAALALSCQLFVQPSATTRTWLRGEVHALFRMLHAAFATTPRTHAWAAGDA</sequence>
<dbReference type="PATRIC" id="fig|128780.6.peg.2888"/>
<dbReference type="Proteomes" id="UP000061010">
    <property type="component" value="Chromosome"/>
</dbReference>
<accession>A0A0S1B2L5</accession>
<organism evidence="1 2">
    <name type="scientific">Stenotrophomonas acidaminiphila</name>
    <dbReference type="NCBI Taxonomy" id="128780"/>
    <lineage>
        <taxon>Bacteria</taxon>
        <taxon>Pseudomonadati</taxon>
        <taxon>Pseudomonadota</taxon>
        <taxon>Gammaproteobacteria</taxon>
        <taxon>Lysobacterales</taxon>
        <taxon>Lysobacteraceae</taxon>
        <taxon>Stenotrophomonas</taxon>
    </lineage>
</organism>
<dbReference type="OrthoDB" id="6039569at2"/>
<dbReference type="RefSeq" id="WP_054667411.1">
    <property type="nucleotide sequence ID" value="NZ_CP125110.1"/>
</dbReference>